<proteinExistence type="predicted"/>
<accession>A0ABS8MWL6</accession>
<keyword evidence="2" id="KW-1185">Reference proteome</keyword>
<dbReference type="RefSeq" id="WP_229989281.1">
    <property type="nucleotide sequence ID" value="NZ_JAJJMO010000001.1"/>
</dbReference>
<reference evidence="1" key="1">
    <citation type="submission" date="2021-11" db="EMBL/GenBank/DDBJ databases">
        <title>Description of novel Flavobacterium species.</title>
        <authorList>
            <person name="Saticioglu I.B."/>
            <person name="Ay H."/>
            <person name="Altun S."/>
            <person name="Duman M."/>
        </authorList>
    </citation>
    <scope>NUCLEOTIDE SEQUENCE</scope>
    <source>
        <strain evidence="1">F-65</strain>
    </source>
</reference>
<organism evidence="1 2">
    <name type="scientific">Flavobacterium pisciphilum</name>
    <dbReference type="NCBI Taxonomy" id="2893755"/>
    <lineage>
        <taxon>Bacteria</taxon>
        <taxon>Pseudomonadati</taxon>
        <taxon>Bacteroidota</taxon>
        <taxon>Flavobacteriia</taxon>
        <taxon>Flavobacteriales</taxon>
        <taxon>Flavobacteriaceae</taxon>
        <taxon>Flavobacterium</taxon>
    </lineage>
</organism>
<evidence type="ECO:0000313" key="2">
    <source>
        <dbReference type="Proteomes" id="UP001430919"/>
    </source>
</evidence>
<dbReference type="Proteomes" id="UP001430919">
    <property type="component" value="Unassembled WGS sequence"/>
</dbReference>
<protein>
    <recommendedName>
        <fullName evidence="3">Phage protein Gp138 N-terminal domain-containing protein</fullName>
    </recommendedName>
</protein>
<dbReference type="EMBL" id="JAJJMO010000001">
    <property type="protein sequence ID" value="MCC9072452.1"/>
    <property type="molecule type" value="Genomic_DNA"/>
</dbReference>
<evidence type="ECO:0008006" key="3">
    <source>
        <dbReference type="Google" id="ProtNLM"/>
    </source>
</evidence>
<evidence type="ECO:0000313" key="1">
    <source>
        <dbReference type="EMBL" id="MCC9072452.1"/>
    </source>
</evidence>
<sequence length="176" mass="19515">MSEFDELFRQVVSVSNKNKGKFTLIVGTVKSVENDTCTVDNYEDVRLNAIIENLESQYTVYPKIGSKVVIGRLEKEDNAFVLGVSEIEKVIIKFSDQLFEFKGGNVTIKIGEMLFEMKSGKFAIKSGNINLKSILNDGFEQLNKATILTPSGPGKFSAADKLVFADLMTKTDQLLS</sequence>
<gene>
    <name evidence="1" type="ORF">LNQ49_12750</name>
</gene>
<comment type="caution">
    <text evidence="1">The sequence shown here is derived from an EMBL/GenBank/DDBJ whole genome shotgun (WGS) entry which is preliminary data.</text>
</comment>
<name>A0ABS8MWL6_9FLAO</name>